<proteinExistence type="predicted"/>
<protein>
    <submittedName>
        <fullName evidence="1">Uncharacterized protein</fullName>
    </submittedName>
</protein>
<keyword evidence="2" id="KW-1185">Reference proteome</keyword>
<comment type="caution">
    <text evidence="1">The sequence shown here is derived from an EMBL/GenBank/DDBJ whole genome shotgun (WGS) entry which is preliminary data.</text>
</comment>
<name>S8A0F1_DACHA</name>
<dbReference type="OrthoDB" id="5292062at2759"/>
<sequence>MASERNWFSTYADRSFRQLEVDDIPLPPYSPLHSGSSTCSSSDASSTPECDRKSCRSINLPCIDIEQLENGKSEGQLLLEMLDSFHESWPAPHVVTEKIKTSLLTTLAIYDDVRAPYASSYGGGRNIYRIVGRFRRNRRRQRPVDLCLVLWKEMHLSEREKCTLLGTHRYAVKDSSEPDEFTAAVDVKWHASWEPTCNLPPDQNYHEELSATIAKAKCESTLEQIPHFEILLEKKAGSFCDCSFFD</sequence>
<organism evidence="1 2">
    <name type="scientific">Dactylellina haptotyla (strain CBS 200.50)</name>
    <name type="common">Nematode-trapping fungus</name>
    <name type="synonym">Monacrosporium haptotylum</name>
    <dbReference type="NCBI Taxonomy" id="1284197"/>
    <lineage>
        <taxon>Eukaryota</taxon>
        <taxon>Fungi</taxon>
        <taxon>Dikarya</taxon>
        <taxon>Ascomycota</taxon>
        <taxon>Pezizomycotina</taxon>
        <taxon>Orbiliomycetes</taxon>
        <taxon>Orbiliales</taxon>
        <taxon>Orbiliaceae</taxon>
        <taxon>Dactylellina</taxon>
    </lineage>
</organism>
<dbReference type="EMBL" id="AQGS01000906">
    <property type="protein sequence ID" value="EPS36455.1"/>
    <property type="molecule type" value="Genomic_DNA"/>
</dbReference>
<accession>S8A0F1</accession>
<dbReference type="AlphaFoldDB" id="S8A0F1"/>
<gene>
    <name evidence="1" type="ORF">H072_10004</name>
</gene>
<evidence type="ECO:0000313" key="1">
    <source>
        <dbReference type="EMBL" id="EPS36455.1"/>
    </source>
</evidence>
<reference evidence="2" key="2">
    <citation type="submission" date="2013-04" db="EMBL/GenBank/DDBJ databases">
        <title>Genomic mechanisms accounting for the adaptation to parasitism in nematode-trapping fungi.</title>
        <authorList>
            <person name="Ahren D.G."/>
        </authorList>
    </citation>
    <scope>NUCLEOTIDE SEQUENCE [LARGE SCALE GENOMIC DNA]</scope>
    <source>
        <strain evidence="2">CBS 200.50</strain>
    </source>
</reference>
<evidence type="ECO:0000313" key="2">
    <source>
        <dbReference type="Proteomes" id="UP000015100"/>
    </source>
</evidence>
<dbReference type="HOGENOM" id="CLU_1129021_0_0_1"/>
<reference evidence="1 2" key="1">
    <citation type="journal article" date="2013" name="PLoS Genet.">
        <title>Genomic mechanisms accounting for the adaptation to parasitism in nematode-trapping fungi.</title>
        <authorList>
            <person name="Meerupati T."/>
            <person name="Andersson K.M."/>
            <person name="Friman E."/>
            <person name="Kumar D."/>
            <person name="Tunlid A."/>
            <person name="Ahren D."/>
        </authorList>
    </citation>
    <scope>NUCLEOTIDE SEQUENCE [LARGE SCALE GENOMIC DNA]</scope>
    <source>
        <strain evidence="1 2">CBS 200.50</strain>
    </source>
</reference>
<dbReference type="OMA" id="QMSAHES"/>
<dbReference type="Proteomes" id="UP000015100">
    <property type="component" value="Unassembled WGS sequence"/>
</dbReference>